<proteinExistence type="predicted"/>
<gene>
    <name evidence="2" type="ORF">SETIT_4G229900v2</name>
</gene>
<keyword evidence="1" id="KW-0812">Transmembrane</keyword>
<dbReference type="AlphaFoldDB" id="A0A368QXK2"/>
<accession>A0A368QXK2</accession>
<reference evidence="2" key="1">
    <citation type="journal article" date="2012" name="Nat. Biotechnol.">
        <title>Reference genome sequence of the model plant Setaria.</title>
        <authorList>
            <person name="Bennetzen J.L."/>
            <person name="Schmutz J."/>
            <person name="Wang H."/>
            <person name="Percifield R."/>
            <person name="Hawkins J."/>
            <person name="Pontaroli A.C."/>
            <person name="Estep M."/>
            <person name="Feng L."/>
            <person name="Vaughn J.N."/>
            <person name="Grimwood J."/>
            <person name="Jenkins J."/>
            <person name="Barry K."/>
            <person name="Lindquist E."/>
            <person name="Hellsten U."/>
            <person name="Deshpande S."/>
            <person name="Wang X."/>
            <person name="Wu X."/>
            <person name="Mitros T."/>
            <person name="Triplett J."/>
            <person name="Yang X."/>
            <person name="Ye C.Y."/>
            <person name="Mauro-Herrera M."/>
            <person name="Wang L."/>
            <person name="Li P."/>
            <person name="Sharma M."/>
            <person name="Sharma R."/>
            <person name="Ronald P.C."/>
            <person name="Panaud O."/>
            <person name="Kellogg E.A."/>
            <person name="Brutnell T.P."/>
            <person name="Doust A.N."/>
            <person name="Tuskan G.A."/>
            <person name="Rokhsar D."/>
            <person name="Devos K.M."/>
        </authorList>
    </citation>
    <scope>NUCLEOTIDE SEQUENCE [LARGE SCALE GENOMIC DNA]</scope>
    <source>
        <strain evidence="2">Yugu1</strain>
    </source>
</reference>
<dbReference type="EMBL" id="CM003531">
    <property type="protein sequence ID" value="RCV22554.1"/>
    <property type="molecule type" value="Genomic_DNA"/>
</dbReference>
<dbReference type="OrthoDB" id="695136at2759"/>
<feature type="transmembrane region" description="Helical" evidence="1">
    <location>
        <begin position="357"/>
        <end position="377"/>
    </location>
</feature>
<evidence type="ECO:0000313" key="2">
    <source>
        <dbReference type="EMBL" id="RCV22554.1"/>
    </source>
</evidence>
<sequence>MAGGGEVEAAFKKKGIEYLNKRIQSSTPIVILLAAGIVVPMTVEHSNKKAAMHPPTMFCSYVTFLSGVALRSLVAECLDPEPCPCRYVAIKALVHACAFFLVSLSFSLSLMTRMNAVGTSTTLAAAAGLNEDVRAYAGCEENLQQLLELSTNVTSMLFGGWFGMAFFYFQNNPEEARDARFLPSEYLTFSTSVAASLLFVKAVPRRLAPCPRPVRELMALTGALICGVVATALVIAASKVRGYAALALVPEAAALGAWCAKRARDRWLLPVALPASLGGGAQGEPPSHSFVSVSLTLLLAVLTYRAKDVDQALSTLYDEAFVLVTTAAVVAALAWRLLTQPPIPTDKPDVQAASRVLAFSTFCLLVLSVLSFLGVMFGW</sequence>
<keyword evidence="1" id="KW-1133">Transmembrane helix</keyword>
<feature type="transmembrane region" description="Helical" evidence="1">
    <location>
        <begin position="87"/>
        <end position="106"/>
    </location>
</feature>
<protein>
    <submittedName>
        <fullName evidence="2">Uncharacterized protein</fullName>
    </submittedName>
</protein>
<feature type="transmembrane region" description="Helical" evidence="1">
    <location>
        <begin position="186"/>
        <end position="204"/>
    </location>
</feature>
<organism evidence="2">
    <name type="scientific">Setaria italica</name>
    <name type="common">Foxtail millet</name>
    <name type="synonym">Panicum italicum</name>
    <dbReference type="NCBI Taxonomy" id="4555"/>
    <lineage>
        <taxon>Eukaryota</taxon>
        <taxon>Viridiplantae</taxon>
        <taxon>Streptophyta</taxon>
        <taxon>Embryophyta</taxon>
        <taxon>Tracheophyta</taxon>
        <taxon>Spermatophyta</taxon>
        <taxon>Magnoliopsida</taxon>
        <taxon>Liliopsida</taxon>
        <taxon>Poales</taxon>
        <taxon>Poaceae</taxon>
        <taxon>PACMAD clade</taxon>
        <taxon>Panicoideae</taxon>
        <taxon>Panicodae</taxon>
        <taxon>Paniceae</taxon>
        <taxon>Cenchrinae</taxon>
        <taxon>Setaria</taxon>
    </lineage>
</organism>
<evidence type="ECO:0000256" key="1">
    <source>
        <dbReference type="SAM" id="Phobius"/>
    </source>
</evidence>
<keyword evidence="1" id="KW-0472">Membrane</keyword>
<reference evidence="2" key="2">
    <citation type="submission" date="2015-07" db="EMBL/GenBank/DDBJ databases">
        <authorList>
            <person name="Noorani M."/>
        </authorList>
    </citation>
    <scope>NUCLEOTIDE SEQUENCE</scope>
    <source>
        <strain evidence="2">Yugu1</strain>
    </source>
</reference>
<feature type="transmembrane region" description="Helical" evidence="1">
    <location>
        <begin position="316"/>
        <end position="337"/>
    </location>
</feature>
<feature type="transmembrane region" description="Helical" evidence="1">
    <location>
        <begin position="216"/>
        <end position="237"/>
    </location>
</feature>
<feature type="transmembrane region" description="Helical" evidence="1">
    <location>
        <begin position="55"/>
        <end position="75"/>
    </location>
</feature>
<feature type="transmembrane region" description="Helical" evidence="1">
    <location>
        <begin position="23"/>
        <end position="43"/>
    </location>
</feature>
<name>A0A368QXK2_SETIT</name>
<feature type="transmembrane region" description="Helical" evidence="1">
    <location>
        <begin position="153"/>
        <end position="170"/>
    </location>
</feature>